<evidence type="ECO:0000256" key="7">
    <source>
        <dbReference type="ARBA" id="ARBA00022692"/>
    </source>
</evidence>
<dbReference type="GO" id="GO:0006099">
    <property type="term" value="P:tricarboxylic acid cycle"/>
    <property type="evidence" value="ECO:0007669"/>
    <property type="project" value="UniProtKB-UniPathway"/>
</dbReference>
<dbReference type="PROSITE" id="PS01001">
    <property type="entry name" value="SDH_CYT_2"/>
    <property type="match status" value="1"/>
</dbReference>
<evidence type="ECO:0000256" key="3">
    <source>
        <dbReference type="ARBA" id="ARBA00005163"/>
    </source>
</evidence>
<keyword evidence="11 14" id="KW-0408">Iron</keyword>
<dbReference type="PANTHER" id="PTHR10978">
    <property type="entry name" value="SUCCINATE DEHYDROGENASE CYTOCHROME B560 SUBUNIT"/>
    <property type="match status" value="1"/>
</dbReference>
<feature type="transmembrane region" description="Helical" evidence="15">
    <location>
        <begin position="85"/>
        <end position="106"/>
    </location>
</feature>
<evidence type="ECO:0000256" key="15">
    <source>
        <dbReference type="SAM" id="Phobius"/>
    </source>
</evidence>
<dbReference type="CDD" id="cd03499">
    <property type="entry name" value="SQR_TypeC_SdhC"/>
    <property type="match status" value="1"/>
</dbReference>
<keyword evidence="8 14" id="KW-0479">Metal-binding</keyword>
<dbReference type="InterPro" id="IPR000701">
    <property type="entry name" value="SuccDH_FuR_B_TM-su"/>
</dbReference>
<comment type="cofactor">
    <cofactor evidence="14">
        <name>heme</name>
        <dbReference type="ChEBI" id="CHEBI:30413"/>
    </cofactor>
    <text evidence="14">The heme is bound between the two transmembrane subunits.</text>
</comment>
<dbReference type="NCBIfam" id="TIGR02970">
    <property type="entry name" value="succ_dehyd_cytB"/>
    <property type="match status" value="1"/>
</dbReference>
<comment type="function">
    <text evidence="1">Membrane-anchoring subunit of succinate dehydrogenase (SDH).</text>
</comment>
<dbReference type="EMBL" id="LANX01000001">
    <property type="protein sequence ID" value="KJV69593.1"/>
    <property type="molecule type" value="Genomic_DNA"/>
</dbReference>
<reference evidence="16 17" key="1">
    <citation type="submission" date="2015-02" db="EMBL/GenBank/DDBJ databases">
        <title>Genome Sequencing of Rickettsiales.</title>
        <authorList>
            <person name="Daugherty S.C."/>
            <person name="Su Q."/>
            <person name="Abolude K."/>
            <person name="Beier-Sexton M."/>
            <person name="Carlyon J.A."/>
            <person name="Carter R."/>
            <person name="Day N.P."/>
            <person name="Dumler S.J."/>
            <person name="Dyachenko V."/>
            <person name="Godinez A."/>
            <person name="Kurtti T.J."/>
            <person name="Lichay M."/>
            <person name="Mullins K.E."/>
            <person name="Ott S."/>
            <person name="Pappas-Brown V."/>
            <person name="Paris D.H."/>
            <person name="Patel P."/>
            <person name="Richards A.L."/>
            <person name="Sadzewicz L."/>
            <person name="Sears K."/>
            <person name="Seidman D."/>
            <person name="Sengamalay N."/>
            <person name="Stenos J."/>
            <person name="Tallon L.J."/>
            <person name="Vincent G."/>
            <person name="Fraser C.M."/>
            <person name="Munderloh U."/>
            <person name="Dunning-Hotopp J.C."/>
        </authorList>
    </citation>
    <scope>NUCLEOTIDE SEQUENCE [LARGE SCALE GENOMIC DNA]</scope>
    <source>
        <strain evidence="16 17">RAC413</strain>
    </source>
</reference>
<dbReference type="GO" id="GO:0046872">
    <property type="term" value="F:metal ion binding"/>
    <property type="evidence" value="ECO:0007669"/>
    <property type="project" value="UniProtKB-KW"/>
</dbReference>
<evidence type="ECO:0000256" key="1">
    <source>
        <dbReference type="ARBA" id="ARBA00004050"/>
    </source>
</evidence>
<evidence type="ECO:0000256" key="8">
    <source>
        <dbReference type="ARBA" id="ARBA00022723"/>
    </source>
</evidence>
<keyword evidence="10 15" id="KW-1133">Transmembrane helix</keyword>
<evidence type="ECO:0000313" key="17">
    <source>
        <dbReference type="Proteomes" id="UP000033562"/>
    </source>
</evidence>
<gene>
    <name evidence="16" type="primary">sdhC</name>
    <name evidence="16" type="ORF">NLO413_0989</name>
</gene>
<dbReference type="GO" id="GO:0009055">
    <property type="term" value="F:electron transfer activity"/>
    <property type="evidence" value="ECO:0007669"/>
    <property type="project" value="InterPro"/>
</dbReference>
<comment type="subcellular location">
    <subcellularLocation>
        <location evidence="2">Membrane</location>
        <topology evidence="2">Multi-pass membrane protein</topology>
    </subcellularLocation>
</comment>
<protein>
    <recommendedName>
        <fullName evidence="5">Succinate dehydrogenase cytochrome b556 subunit</fullName>
    </recommendedName>
</protein>
<dbReference type="UniPathway" id="UPA00223"/>
<keyword evidence="9" id="KW-0249">Electron transport</keyword>
<evidence type="ECO:0000256" key="6">
    <source>
        <dbReference type="ARBA" id="ARBA00022617"/>
    </source>
</evidence>
<keyword evidence="7 15" id="KW-0812">Transmembrane</keyword>
<comment type="subunit">
    <text evidence="13">Part of an enzyme complex containing four subunits: a flavoprotein, an iron-sulfur protein, plus two membrane-anchoring proteins, SdhC and SdhD. The complex can form homotrimers.</text>
</comment>
<accession>A0A0F3NNJ0</accession>
<keyword evidence="9" id="KW-0813">Transport</keyword>
<dbReference type="InterPro" id="IPR014314">
    <property type="entry name" value="Succ_DH_cytb556"/>
</dbReference>
<keyword evidence="17" id="KW-1185">Reference proteome</keyword>
<organism evidence="16 17">
    <name type="scientific">Candidatus Neoehrlichia procyonis str. RAC413</name>
    <dbReference type="NCBI Taxonomy" id="1359163"/>
    <lineage>
        <taxon>Bacteria</taxon>
        <taxon>Pseudomonadati</taxon>
        <taxon>Pseudomonadota</taxon>
        <taxon>Alphaproteobacteria</taxon>
        <taxon>Rickettsiales</taxon>
        <taxon>Anaplasmataceae</taxon>
        <taxon>Candidatus Neoehrlichia</taxon>
    </lineage>
</organism>
<sequence>MAYLSITHRVTGVFLFIGLMAFSWAFIVFAFMPGLFSNLIALIPMWLIKAVCVLWSASFYYHYLNGIRHLMWDLGIGINKSSATISGLLVISLSVALSLISCFFAFSL</sequence>
<dbReference type="InterPro" id="IPR034804">
    <property type="entry name" value="SQR/QFR_C/D"/>
</dbReference>
<evidence type="ECO:0000256" key="13">
    <source>
        <dbReference type="ARBA" id="ARBA00025912"/>
    </source>
</evidence>
<evidence type="ECO:0000256" key="11">
    <source>
        <dbReference type="ARBA" id="ARBA00023004"/>
    </source>
</evidence>
<keyword evidence="6 14" id="KW-0349">Heme</keyword>
<dbReference type="Gene3D" id="1.20.1300.10">
    <property type="entry name" value="Fumarate reductase/succinate dehydrogenase, transmembrane subunit"/>
    <property type="match status" value="1"/>
</dbReference>
<feature type="binding site" description="axial binding residue" evidence="14">
    <location>
        <position position="62"/>
    </location>
    <ligand>
        <name>heme</name>
        <dbReference type="ChEBI" id="CHEBI:30413"/>
        <note>ligand shared with second transmembrane subunit</note>
    </ligand>
    <ligandPart>
        <name>Fe</name>
        <dbReference type="ChEBI" id="CHEBI:18248"/>
    </ligandPart>
</feature>
<evidence type="ECO:0000313" key="16">
    <source>
        <dbReference type="EMBL" id="KJV69593.1"/>
    </source>
</evidence>
<dbReference type="InterPro" id="IPR018495">
    <property type="entry name" value="Succ_DH_cyt_bsu_CS"/>
</dbReference>
<dbReference type="STRING" id="1359163.NLO413_0989"/>
<evidence type="ECO:0000256" key="10">
    <source>
        <dbReference type="ARBA" id="ARBA00022989"/>
    </source>
</evidence>
<evidence type="ECO:0000256" key="2">
    <source>
        <dbReference type="ARBA" id="ARBA00004141"/>
    </source>
</evidence>
<evidence type="ECO:0000256" key="4">
    <source>
        <dbReference type="ARBA" id="ARBA00007244"/>
    </source>
</evidence>
<evidence type="ECO:0000256" key="14">
    <source>
        <dbReference type="PIRSR" id="PIRSR000178-1"/>
    </source>
</evidence>
<dbReference type="PATRIC" id="fig|1359163.3.peg.959"/>
<dbReference type="PIRSF" id="PIRSF000178">
    <property type="entry name" value="SDH_cyt_b560"/>
    <property type="match status" value="1"/>
</dbReference>
<evidence type="ECO:0000256" key="5">
    <source>
        <dbReference type="ARBA" id="ARBA00020076"/>
    </source>
</evidence>
<dbReference type="AlphaFoldDB" id="A0A0F3NNJ0"/>
<comment type="pathway">
    <text evidence="3">Carbohydrate metabolism; tricarboxylic acid cycle.</text>
</comment>
<comment type="similarity">
    <text evidence="4">Belongs to the cytochrome b560 family.</text>
</comment>
<comment type="caution">
    <text evidence="16">The sequence shown here is derived from an EMBL/GenBank/DDBJ whole genome shotgun (WGS) entry which is preliminary data.</text>
</comment>
<name>A0A0F3NNJ0_9RICK</name>
<dbReference type="PANTHER" id="PTHR10978:SF5">
    <property type="entry name" value="SUCCINATE DEHYDROGENASE CYTOCHROME B560 SUBUNIT, MITOCHONDRIAL"/>
    <property type="match status" value="1"/>
</dbReference>
<dbReference type="SUPFAM" id="SSF81343">
    <property type="entry name" value="Fumarate reductase respiratory complex transmembrane subunits"/>
    <property type="match status" value="1"/>
</dbReference>
<proteinExistence type="inferred from homology"/>
<feature type="transmembrane region" description="Helical" evidence="15">
    <location>
        <begin position="12"/>
        <end position="33"/>
    </location>
</feature>
<dbReference type="GO" id="GO:0016020">
    <property type="term" value="C:membrane"/>
    <property type="evidence" value="ECO:0007669"/>
    <property type="project" value="UniProtKB-SubCell"/>
</dbReference>
<evidence type="ECO:0000256" key="9">
    <source>
        <dbReference type="ARBA" id="ARBA00022982"/>
    </source>
</evidence>
<dbReference type="Proteomes" id="UP000033562">
    <property type="component" value="Unassembled WGS sequence"/>
</dbReference>
<keyword evidence="12 15" id="KW-0472">Membrane</keyword>
<evidence type="ECO:0000256" key="12">
    <source>
        <dbReference type="ARBA" id="ARBA00023136"/>
    </source>
</evidence>
<dbReference type="Pfam" id="PF01127">
    <property type="entry name" value="Sdh_cyt"/>
    <property type="match status" value="1"/>
</dbReference>
<feature type="transmembrane region" description="Helical" evidence="15">
    <location>
        <begin position="39"/>
        <end position="64"/>
    </location>
</feature>